<evidence type="ECO:0000313" key="1">
    <source>
        <dbReference type="EMBL" id="SVD37335.1"/>
    </source>
</evidence>
<dbReference type="AlphaFoldDB" id="A0A382UU90"/>
<reference evidence="1" key="1">
    <citation type="submission" date="2018-05" db="EMBL/GenBank/DDBJ databases">
        <authorList>
            <person name="Lanie J.A."/>
            <person name="Ng W.-L."/>
            <person name="Kazmierczak K.M."/>
            <person name="Andrzejewski T.M."/>
            <person name="Davidsen T.M."/>
            <person name="Wayne K.J."/>
            <person name="Tettelin H."/>
            <person name="Glass J.I."/>
            <person name="Rusch D."/>
            <person name="Podicherti R."/>
            <person name="Tsui H.-C.T."/>
            <person name="Winkler M.E."/>
        </authorList>
    </citation>
    <scope>NUCLEOTIDE SEQUENCE</scope>
</reference>
<evidence type="ECO:0008006" key="2">
    <source>
        <dbReference type="Google" id="ProtNLM"/>
    </source>
</evidence>
<name>A0A382UU90_9ZZZZ</name>
<organism evidence="1">
    <name type="scientific">marine metagenome</name>
    <dbReference type="NCBI Taxonomy" id="408172"/>
    <lineage>
        <taxon>unclassified sequences</taxon>
        <taxon>metagenomes</taxon>
        <taxon>ecological metagenomes</taxon>
    </lineage>
</organism>
<dbReference type="Gene3D" id="2.60.120.620">
    <property type="entry name" value="q2cbj1_9rhob like domain"/>
    <property type="match status" value="1"/>
</dbReference>
<feature type="non-terminal residue" evidence="1">
    <location>
        <position position="132"/>
    </location>
</feature>
<dbReference type="SUPFAM" id="SSF51197">
    <property type="entry name" value="Clavaminate synthase-like"/>
    <property type="match status" value="1"/>
</dbReference>
<accession>A0A382UU90</accession>
<feature type="non-terminal residue" evidence="1">
    <location>
        <position position="1"/>
    </location>
</feature>
<dbReference type="EMBL" id="UINC01146546">
    <property type="protein sequence ID" value="SVD37335.1"/>
    <property type="molecule type" value="Genomic_DNA"/>
</dbReference>
<protein>
    <recommendedName>
        <fullName evidence="2">Phytanoyl-CoA dioxygenase family protein</fullName>
    </recommendedName>
</protein>
<proteinExistence type="predicted"/>
<sequence length="132" mass="14303">MSMASKAQISQYHDRGYFIVDDAVDAALLQELAAAADRVAARVRSGEVVDDPDGIHLGGEAVEPAFISGLVAPEFAEPAFAQYLASEPIARYLQSFLGDELRMGWVHLCCVQGQYVIGWHRDTGGQVKDGSY</sequence>
<gene>
    <name evidence="1" type="ORF">METZ01_LOCUS390189</name>
</gene>